<feature type="transmembrane region" description="Helical" evidence="1">
    <location>
        <begin position="43"/>
        <end position="66"/>
    </location>
</feature>
<feature type="transmembrane region" description="Helical" evidence="1">
    <location>
        <begin position="309"/>
        <end position="329"/>
    </location>
</feature>
<feature type="transmembrane region" description="Helical" evidence="1">
    <location>
        <begin position="181"/>
        <end position="203"/>
    </location>
</feature>
<organism evidence="2 3">
    <name type="scientific">Acropora cervicornis</name>
    <name type="common">Staghorn coral</name>
    <dbReference type="NCBI Taxonomy" id="6130"/>
    <lineage>
        <taxon>Eukaryota</taxon>
        <taxon>Metazoa</taxon>
        <taxon>Cnidaria</taxon>
        <taxon>Anthozoa</taxon>
        <taxon>Hexacorallia</taxon>
        <taxon>Scleractinia</taxon>
        <taxon>Astrocoeniina</taxon>
        <taxon>Acroporidae</taxon>
        <taxon>Acropora</taxon>
    </lineage>
</organism>
<name>A0AAD9QTM3_ACRCE</name>
<feature type="transmembrane region" description="Helical" evidence="1">
    <location>
        <begin position="377"/>
        <end position="401"/>
    </location>
</feature>
<comment type="caution">
    <text evidence="2">The sequence shown here is derived from an EMBL/GenBank/DDBJ whole genome shotgun (WGS) entry which is preliminary data.</text>
</comment>
<feature type="transmembrane region" description="Helical" evidence="1">
    <location>
        <begin position="501"/>
        <end position="520"/>
    </location>
</feature>
<keyword evidence="1" id="KW-0812">Transmembrane</keyword>
<evidence type="ECO:0000313" key="2">
    <source>
        <dbReference type="EMBL" id="KAK2567253.1"/>
    </source>
</evidence>
<proteinExistence type="predicted"/>
<accession>A0AAD9QTM3</accession>
<keyword evidence="1" id="KW-1133">Transmembrane helix</keyword>
<dbReference type="AlphaFoldDB" id="A0AAD9QTM3"/>
<dbReference type="EMBL" id="JARQWQ010000015">
    <property type="protein sequence ID" value="KAK2567253.1"/>
    <property type="molecule type" value="Genomic_DNA"/>
</dbReference>
<feature type="transmembrane region" description="Helical" evidence="1">
    <location>
        <begin position="148"/>
        <end position="169"/>
    </location>
</feature>
<sequence>MNQLGEKYNIIYTDPSDDQRFAPVSCSSATPKDLNNTRLASQILFACGSGVFYLVILTFSICGVCFKNFARLSSSRGTFFVFFIGALVASINVFTNSDNLDAKLYFRCSLVFFVGMVYILFGALLFFQFREEGANEQALGGQQPFMGAFVGFLTFPLFVLELVFCLLALGGPNSDSDRHSLTILHTILYLLQKPVQLAIYLCLRRKIPREVYRENAQFYFRIISFFNLIEWLDSQVNENADFLLSGINDTSMSCVWLVIYKALIIDYRLLCCLLFLEHSLEIEVIQNQQGDDRGRRNVRDRGGFKKCSGIFAGFMCLIAPILCGLYSAHKGNIGASAQVSAMLVQIAIIISGSYLLLKNNLEAGENNRESSAVKIMVCCFGALGFLCWITQAVISGYWAATAHDRKDIRDLDYVAWHSGKFVVRGISTAFLMYLFTMVNAQAFPQQNRDMENNDFVVPFIMLGVLSTFIETLVDQYVGAIDSTIRCEITDQSLKILLEAGLPMYLGFLVHVFLHFFSIAIELG</sequence>
<dbReference type="Proteomes" id="UP001249851">
    <property type="component" value="Unassembled WGS sequence"/>
</dbReference>
<feature type="transmembrane region" description="Helical" evidence="1">
    <location>
        <begin position="455"/>
        <end position="473"/>
    </location>
</feature>
<evidence type="ECO:0000256" key="1">
    <source>
        <dbReference type="SAM" id="Phobius"/>
    </source>
</evidence>
<feature type="transmembrane region" description="Helical" evidence="1">
    <location>
        <begin position="421"/>
        <end position="443"/>
    </location>
</feature>
<feature type="transmembrane region" description="Helical" evidence="1">
    <location>
        <begin position="335"/>
        <end position="357"/>
    </location>
</feature>
<keyword evidence="1" id="KW-0472">Membrane</keyword>
<reference evidence="2" key="1">
    <citation type="journal article" date="2023" name="G3 (Bethesda)">
        <title>Whole genome assembly and annotation of the endangered Caribbean coral Acropora cervicornis.</title>
        <authorList>
            <person name="Selwyn J.D."/>
            <person name="Vollmer S.V."/>
        </authorList>
    </citation>
    <scope>NUCLEOTIDE SEQUENCE</scope>
    <source>
        <strain evidence="2">K2</strain>
    </source>
</reference>
<feature type="transmembrane region" description="Helical" evidence="1">
    <location>
        <begin position="78"/>
        <end position="98"/>
    </location>
</feature>
<protein>
    <recommendedName>
        <fullName evidence="4">Transmembrane protein</fullName>
    </recommendedName>
</protein>
<gene>
    <name evidence="2" type="ORF">P5673_009066</name>
</gene>
<evidence type="ECO:0008006" key="4">
    <source>
        <dbReference type="Google" id="ProtNLM"/>
    </source>
</evidence>
<reference evidence="2" key="2">
    <citation type="journal article" date="2023" name="Science">
        <title>Genomic signatures of disease resistance in endangered staghorn corals.</title>
        <authorList>
            <person name="Vollmer S.V."/>
            <person name="Selwyn J.D."/>
            <person name="Despard B.A."/>
            <person name="Roesel C.L."/>
        </authorList>
    </citation>
    <scope>NUCLEOTIDE SEQUENCE</scope>
    <source>
        <strain evidence="2">K2</strain>
    </source>
</reference>
<feature type="transmembrane region" description="Helical" evidence="1">
    <location>
        <begin position="104"/>
        <end position="127"/>
    </location>
</feature>
<evidence type="ECO:0000313" key="3">
    <source>
        <dbReference type="Proteomes" id="UP001249851"/>
    </source>
</evidence>
<keyword evidence="3" id="KW-1185">Reference proteome</keyword>